<reference evidence="3" key="1">
    <citation type="submission" date="2016-11" db="EMBL/GenBank/DDBJ databases">
        <authorList>
            <person name="Varghese N."/>
            <person name="Submissions S."/>
        </authorList>
    </citation>
    <scope>NUCLEOTIDE SEQUENCE [LARGE SCALE GENOMIC DNA]</scope>
    <source>
        <strain evidence="3">DSM 19741</strain>
    </source>
</reference>
<organism evidence="2 3">
    <name type="scientific">Flavobacterium segetis</name>
    <dbReference type="NCBI Taxonomy" id="271157"/>
    <lineage>
        <taxon>Bacteria</taxon>
        <taxon>Pseudomonadati</taxon>
        <taxon>Bacteroidota</taxon>
        <taxon>Flavobacteriia</taxon>
        <taxon>Flavobacteriales</taxon>
        <taxon>Flavobacteriaceae</taxon>
        <taxon>Flavobacterium</taxon>
    </lineage>
</organism>
<dbReference type="Proteomes" id="UP000184036">
    <property type="component" value="Unassembled WGS sequence"/>
</dbReference>
<dbReference type="AlphaFoldDB" id="A0A1M5JBC8"/>
<accession>A0A1M5JBC8</accession>
<evidence type="ECO:0000256" key="1">
    <source>
        <dbReference type="SAM" id="Phobius"/>
    </source>
</evidence>
<protein>
    <submittedName>
        <fullName evidence="2">Uncharacterized protein</fullName>
    </submittedName>
</protein>
<dbReference type="EMBL" id="FQWE01000010">
    <property type="protein sequence ID" value="SHG37896.1"/>
    <property type="molecule type" value="Genomic_DNA"/>
</dbReference>
<gene>
    <name evidence="2" type="ORF">SAMN05444396_11063</name>
</gene>
<keyword evidence="1" id="KW-1133">Transmembrane helix</keyword>
<keyword evidence="1" id="KW-0472">Membrane</keyword>
<keyword evidence="3" id="KW-1185">Reference proteome</keyword>
<evidence type="ECO:0000313" key="2">
    <source>
        <dbReference type="EMBL" id="SHG37896.1"/>
    </source>
</evidence>
<dbReference type="STRING" id="271157.SAMN05444396_11063"/>
<keyword evidence="1" id="KW-0812">Transmembrane</keyword>
<dbReference type="RefSeq" id="WP_072993203.1">
    <property type="nucleotide sequence ID" value="NZ_FQWE01000010.1"/>
</dbReference>
<proteinExistence type="predicted"/>
<sequence length="154" mass="17256">MELAVLKKIQNISSDVKLIRIYSQFELLLNELRKKKLSQSLIILINESVEEINNSTFTAARMTKLIKQKQTLIIKQAEKVNKIVPQSYYRTIWMLFGMSGIGIPIGVTYGLIIGNLAFLGLGLPIGMGIGIAIGSLLDKKAFNEGRQLDLEIKY</sequence>
<feature type="transmembrane region" description="Helical" evidence="1">
    <location>
        <begin position="118"/>
        <end position="137"/>
    </location>
</feature>
<evidence type="ECO:0000313" key="3">
    <source>
        <dbReference type="Proteomes" id="UP000184036"/>
    </source>
</evidence>
<feature type="transmembrane region" description="Helical" evidence="1">
    <location>
        <begin position="92"/>
        <end position="112"/>
    </location>
</feature>
<name>A0A1M5JBC8_9FLAO</name>